<dbReference type="InterPro" id="IPR036909">
    <property type="entry name" value="Cyt_c-like_dom_sf"/>
</dbReference>
<dbReference type="GO" id="GO:0020037">
    <property type="term" value="F:heme binding"/>
    <property type="evidence" value="ECO:0007669"/>
    <property type="project" value="InterPro"/>
</dbReference>
<evidence type="ECO:0000259" key="6">
    <source>
        <dbReference type="PROSITE" id="PS51007"/>
    </source>
</evidence>
<dbReference type="GO" id="GO:0009055">
    <property type="term" value="F:electron transfer activity"/>
    <property type="evidence" value="ECO:0007669"/>
    <property type="project" value="InterPro"/>
</dbReference>
<evidence type="ECO:0000313" key="7">
    <source>
        <dbReference type="EMBL" id="TCO69562.1"/>
    </source>
</evidence>
<feature type="domain" description="Cytochrome c" evidence="6">
    <location>
        <begin position="18"/>
        <end position="136"/>
    </location>
</feature>
<feature type="signal peptide" evidence="5">
    <location>
        <begin position="1"/>
        <end position="22"/>
    </location>
</feature>
<keyword evidence="8" id="KW-1185">Reference proteome</keyword>
<keyword evidence="1 4" id="KW-0349">Heme</keyword>
<protein>
    <recommendedName>
        <fullName evidence="6">Cytochrome c domain-containing protein</fullName>
    </recommendedName>
</protein>
<dbReference type="Proteomes" id="UP000295142">
    <property type="component" value="Unassembled WGS sequence"/>
</dbReference>
<dbReference type="PROSITE" id="PS51007">
    <property type="entry name" value="CYTC"/>
    <property type="match status" value="1"/>
</dbReference>
<reference evidence="7 8" key="1">
    <citation type="submission" date="2019-03" db="EMBL/GenBank/DDBJ databases">
        <title>Genomic Encyclopedia of Type Strains, Phase IV (KMG-IV): sequencing the most valuable type-strain genomes for metagenomic binning, comparative biology and taxonomic classification.</title>
        <authorList>
            <person name="Goeker M."/>
        </authorList>
    </citation>
    <scope>NUCLEOTIDE SEQUENCE [LARGE SCALE GENOMIC DNA]</scope>
    <source>
        <strain evidence="7 8">DSM 4868</strain>
    </source>
</reference>
<keyword evidence="5" id="KW-0732">Signal</keyword>
<evidence type="ECO:0000313" key="8">
    <source>
        <dbReference type="Proteomes" id="UP000295142"/>
    </source>
</evidence>
<evidence type="ECO:0000256" key="2">
    <source>
        <dbReference type="ARBA" id="ARBA00022723"/>
    </source>
</evidence>
<proteinExistence type="predicted"/>
<evidence type="ECO:0000256" key="5">
    <source>
        <dbReference type="SAM" id="SignalP"/>
    </source>
</evidence>
<comment type="caution">
    <text evidence="7">The sequence shown here is derived from an EMBL/GenBank/DDBJ whole genome shotgun (WGS) entry which is preliminary data.</text>
</comment>
<name>A0A4R2KBG1_9RHOB</name>
<accession>A0A4R2KBG1</accession>
<dbReference type="EMBL" id="SLWW01000014">
    <property type="protein sequence ID" value="TCO69562.1"/>
    <property type="molecule type" value="Genomic_DNA"/>
</dbReference>
<keyword evidence="3 4" id="KW-0408">Iron</keyword>
<evidence type="ECO:0000256" key="4">
    <source>
        <dbReference type="PROSITE-ProRule" id="PRU00433"/>
    </source>
</evidence>
<evidence type="ECO:0000256" key="1">
    <source>
        <dbReference type="ARBA" id="ARBA00022617"/>
    </source>
</evidence>
<sequence length="152" mass="15909">MSRFLNQAALALALAAPMPAHAGPEAWGPETNYVLRCIGCHGADGAGSADVGIPDFRGYVGSFSASEAGRRYLMHVPGVTNASLTDTQIAEVMNHVMERFAGASLPADYRPFTPAEVTALRAERVGDVVALRRTVAADLTAAGLPVAGYPWP</sequence>
<evidence type="ECO:0000256" key="3">
    <source>
        <dbReference type="ARBA" id="ARBA00023004"/>
    </source>
</evidence>
<dbReference type="Gene3D" id="1.10.760.10">
    <property type="entry name" value="Cytochrome c-like domain"/>
    <property type="match status" value="1"/>
</dbReference>
<gene>
    <name evidence="7" type="ORF">EV655_11413</name>
</gene>
<dbReference type="InterPro" id="IPR009056">
    <property type="entry name" value="Cyt_c-like_dom"/>
</dbReference>
<keyword evidence="2 4" id="KW-0479">Metal-binding</keyword>
<organism evidence="7 8">
    <name type="scientific">Rhodovulum euryhalinum</name>
    <dbReference type="NCBI Taxonomy" id="35805"/>
    <lineage>
        <taxon>Bacteria</taxon>
        <taxon>Pseudomonadati</taxon>
        <taxon>Pseudomonadota</taxon>
        <taxon>Alphaproteobacteria</taxon>
        <taxon>Rhodobacterales</taxon>
        <taxon>Paracoccaceae</taxon>
        <taxon>Rhodovulum</taxon>
    </lineage>
</organism>
<dbReference type="GO" id="GO:0046872">
    <property type="term" value="F:metal ion binding"/>
    <property type="evidence" value="ECO:0007669"/>
    <property type="project" value="UniProtKB-KW"/>
</dbReference>
<feature type="chain" id="PRO_5020330781" description="Cytochrome c domain-containing protein" evidence="5">
    <location>
        <begin position="23"/>
        <end position="152"/>
    </location>
</feature>
<dbReference type="AlphaFoldDB" id="A0A4R2KBG1"/>
<dbReference type="SUPFAM" id="SSF46626">
    <property type="entry name" value="Cytochrome c"/>
    <property type="match status" value="1"/>
</dbReference>